<protein>
    <submittedName>
        <fullName evidence="6">Disease resistance protein At5g47280 isoform X2</fullName>
    </submittedName>
</protein>
<evidence type="ECO:0000313" key="6">
    <source>
        <dbReference type="RefSeq" id="XP_019053000.1"/>
    </source>
</evidence>
<dbReference type="Gene3D" id="3.80.10.10">
    <property type="entry name" value="Ribonuclease Inhibitor"/>
    <property type="match status" value="1"/>
</dbReference>
<keyword evidence="5" id="KW-1185">Reference proteome</keyword>
<dbReference type="Gene3D" id="1.10.8.430">
    <property type="entry name" value="Helical domain of apoptotic protease-activating factors"/>
    <property type="match status" value="1"/>
</dbReference>
<dbReference type="InterPro" id="IPR032675">
    <property type="entry name" value="LRR_dom_sf"/>
</dbReference>
<dbReference type="GO" id="GO:0043531">
    <property type="term" value="F:ADP binding"/>
    <property type="evidence" value="ECO:0007669"/>
    <property type="project" value="InterPro"/>
</dbReference>
<gene>
    <name evidence="6" type="primary">LOC104595878</name>
</gene>
<dbReference type="InterPro" id="IPR042197">
    <property type="entry name" value="Apaf_helical"/>
</dbReference>
<name>A0A1U8Q4M7_NELNU</name>
<evidence type="ECO:0000256" key="3">
    <source>
        <dbReference type="ARBA" id="ARBA00022821"/>
    </source>
</evidence>
<dbReference type="OrthoDB" id="2016095at2759"/>
<dbReference type="InterPro" id="IPR008808">
    <property type="entry name" value="Powdery_mildew-R_dom"/>
</dbReference>
<feature type="domain" description="RPW8" evidence="4">
    <location>
        <begin position="2"/>
        <end position="155"/>
    </location>
</feature>
<keyword evidence="2" id="KW-0677">Repeat</keyword>
<evidence type="ECO:0000256" key="2">
    <source>
        <dbReference type="ARBA" id="ARBA00022737"/>
    </source>
</evidence>
<dbReference type="PANTHER" id="PTHR36766:SF3">
    <property type="entry name" value="RPW8 DOMAIN-CONTAINING PROTEIN"/>
    <property type="match status" value="1"/>
</dbReference>
<dbReference type="Gene3D" id="1.10.10.10">
    <property type="entry name" value="Winged helix-like DNA-binding domain superfamily/Winged helix DNA-binding domain"/>
    <property type="match status" value="1"/>
</dbReference>
<dbReference type="SUPFAM" id="SSF52540">
    <property type="entry name" value="P-loop containing nucleoside triphosphate hydrolases"/>
    <property type="match status" value="1"/>
</dbReference>
<dbReference type="GO" id="GO:0006952">
    <property type="term" value="P:defense response"/>
    <property type="evidence" value="ECO:0007669"/>
    <property type="project" value="UniProtKB-KW"/>
</dbReference>
<dbReference type="PRINTS" id="PR00364">
    <property type="entry name" value="DISEASERSIST"/>
</dbReference>
<dbReference type="PROSITE" id="PS51153">
    <property type="entry name" value="RPW8"/>
    <property type="match status" value="1"/>
</dbReference>
<dbReference type="InterPro" id="IPR036388">
    <property type="entry name" value="WH-like_DNA-bd_sf"/>
</dbReference>
<keyword evidence="3" id="KW-0611">Plant defense</keyword>
<evidence type="ECO:0000256" key="1">
    <source>
        <dbReference type="ARBA" id="ARBA00008894"/>
    </source>
</evidence>
<dbReference type="InterPro" id="IPR027417">
    <property type="entry name" value="P-loop_NTPase"/>
</dbReference>
<reference evidence="6" key="1">
    <citation type="submission" date="2025-08" db="UniProtKB">
        <authorList>
            <consortium name="RefSeq"/>
        </authorList>
    </citation>
    <scope>IDENTIFICATION</scope>
</reference>
<evidence type="ECO:0000259" key="4">
    <source>
        <dbReference type="PROSITE" id="PS51153"/>
    </source>
</evidence>
<organism evidence="5 6">
    <name type="scientific">Nelumbo nucifera</name>
    <name type="common">Sacred lotus</name>
    <dbReference type="NCBI Taxonomy" id="4432"/>
    <lineage>
        <taxon>Eukaryota</taxon>
        <taxon>Viridiplantae</taxon>
        <taxon>Streptophyta</taxon>
        <taxon>Embryophyta</taxon>
        <taxon>Tracheophyta</taxon>
        <taxon>Spermatophyta</taxon>
        <taxon>Magnoliopsida</taxon>
        <taxon>Proteales</taxon>
        <taxon>Nelumbonaceae</taxon>
        <taxon>Nelumbo</taxon>
    </lineage>
</organism>
<dbReference type="InterPro" id="IPR002182">
    <property type="entry name" value="NB-ARC"/>
</dbReference>
<accession>A0A1U8Q4M7</accession>
<dbReference type="GeneID" id="104595878"/>
<proteinExistence type="inferred from homology"/>
<dbReference type="Pfam" id="PF05659">
    <property type="entry name" value="RPW8"/>
    <property type="match status" value="1"/>
</dbReference>
<comment type="similarity">
    <text evidence="1">Belongs to the disease resistance NB-LRR family.</text>
</comment>
<dbReference type="Proteomes" id="UP000189703">
    <property type="component" value="Unplaced"/>
</dbReference>
<sequence length="874" mass="98687">MASLVGGAALGASFGVAAQLLSDAIKEAVKSVKNFKKDLRRLDSTLDRVKPRIEEVKLLDEKLKDSSKANIASLTQELKEGEQLVRKCGKIGKLNCYRKLRYSSKLLKLEQSLNRFFQLNVELEIWRNSIQIEVYLEQMDGRLDRMDGNLDMVASKLNGAQSKLDVVGNNVIVVGNRLGVKLEEMGSELKDKLDYVANGINSKLNQFRTDGAEVCAIPEPPSHIVGFDVPLRELKRELFREDVKVLGLCALGGCGKTTLAAKLCKDDDVIGFFNTNILFLTISSSPKFELIIHRLFKKICGSAPGFVNDEDAMNHLRELKQFKEQLDPMLLVLDDVWPESEVFLERLRHVFNTGGCKMVVTSRSALQSFDSTYTLKMLSDENSMVLFSHHANLQDKNGNSRKPEKMVRSIVRGCKGSPLVLEVIGRSLREQPLMIWQDTERILSSESSSIFESHDQILKCLARSLDVLNYTARQCFLDLGAFPEDHRIPASALIDIWIELHKLHDENGAFRNLHQLSTHSLVNLIEGTRKDAGELHCNLNKLFVVQHDLLRDLAIYKSQPQNQDITQRERLVMERRENDLPEIWKDQKDQRLSARLISILTGERSPSNWCDMQLPEAVVLILDFLAMEYSVPPFLEKMGKLKVLIMTSHGQKPAKLKGGLQALGNVAQLKRIRLEKISIPSLTVPLKNLRKISLVMCEVGQAFSNCTMEISSMLPNLIELNIDYCNDLVELPPGICHVFHLQKLSITNCHNLSKLPEELGYMTNLEALRLHACTGLLQLPESIRNLHELRFLDISECVSMESLSQGLGELNSLEKLDMSSCSRVKELPSSASNLRNLKVIYCDDETTSLWKRLQLPELSIEEPEEDINLSWLGI</sequence>
<dbReference type="RefSeq" id="XP_019053000.1">
    <property type="nucleotide sequence ID" value="XM_019197455.1"/>
</dbReference>
<evidence type="ECO:0000313" key="5">
    <source>
        <dbReference type="Proteomes" id="UP000189703"/>
    </source>
</evidence>
<dbReference type="Gene3D" id="3.40.50.300">
    <property type="entry name" value="P-loop containing nucleotide triphosphate hydrolases"/>
    <property type="match status" value="1"/>
</dbReference>
<dbReference type="PANTHER" id="PTHR36766">
    <property type="entry name" value="PLANT BROAD-SPECTRUM MILDEW RESISTANCE PROTEIN RPW8"/>
    <property type="match status" value="1"/>
</dbReference>
<dbReference type="SUPFAM" id="SSF52047">
    <property type="entry name" value="RNI-like"/>
    <property type="match status" value="1"/>
</dbReference>
<dbReference type="AlphaFoldDB" id="A0A1U8Q4M7"/>
<dbReference type="Pfam" id="PF00931">
    <property type="entry name" value="NB-ARC"/>
    <property type="match status" value="1"/>
</dbReference>